<organism evidence="6 7">
    <name type="scientific">Paraglomus occultum</name>
    <dbReference type="NCBI Taxonomy" id="144539"/>
    <lineage>
        <taxon>Eukaryota</taxon>
        <taxon>Fungi</taxon>
        <taxon>Fungi incertae sedis</taxon>
        <taxon>Mucoromycota</taxon>
        <taxon>Glomeromycotina</taxon>
        <taxon>Glomeromycetes</taxon>
        <taxon>Paraglomerales</taxon>
        <taxon>Paraglomeraceae</taxon>
        <taxon>Paraglomus</taxon>
    </lineage>
</organism>
<comment type="similarity">
    <text evidence="3">Belongs to the TRAFAC class YlqF/YawG GTPase family. MTG1 subfamily.</text>
</comment>
<dbReference type="GO" id="GO:0005525">
    <property type="term" value="F:GTP binding"/>
    <property type="evidence" value="ECO:0007669"/>
    <property type="project" value="UniProtKB-KW"/>
</dbReference>
<dbReference type="GO" id="GO:0005743">
    <property type="term" value="C:mitochondrial inner membrane"/>
    <property type="evidence" value="ECO:0007669"/>
    <property type="project" value="UniProtKB-SubCell"/>
</dbReference>
<dbReference type="OrthoDB" id="269151at2759"/>
<evidence type="ECO:0000256" key="3">
    <source>
        <dbReference type="PIRNR" id="PIRNR006230"/>
    </source>
</evidence>
<dbReference type="GO" id="GO:0003924">
    <property type="term" value="F:GTPase activity"/>
    <property type="evidence" value="ECO:0007669"/>
    <property type="project" value="TreeGrafter"/>
</dbReference>
<sequence length="322" mass="36285">MSAAPAFALRPNFVYDKVINWFPGHMAKGLRVMREKMASVDLIVEARDARISYDNMNYCILEPADMADETKEQMIIDAFKDFRNQTVLFTNAIADKNVRKIIDFAADKTKQDSMKYPFVTVLVVGMPNVGKSSLINSMRRLGVHKGKAAKTGAMPGVTRSVEGTIKVLEDPTVYLIDTPGVMVPYIADPISSLKVALTGGVRYDVADKEVMADYLLWRLNHFNNFSYVDLFRLPEPTDDITVLLPAIARRIGALQKGREYDLDQAATFFLKYYRTGRFGRYTLDDVTPEILQEYLLTPRTDALNKGRADAVVGCLLKMRTRD</sequence>
<dbReference type="InterPro" id="IPR016478">
    <property type="entry name" value="GTPase_MTG1"/>
</dbReference>
<dbReference type="Gene3D" id="1.10.1580.10">
    <property type="match status" value="1"/>
</dbReference>
<protein>
    <recommendedName>
        <fullName evidence="3">Mitochondrial GTPase 1</fullName>
    </recommendedName>
</protein>
<dbReference type="SUPFAM" id="SSF52540">
    <property type="entry name" value="P-loop containing nucleoside triphosphate hydrolases"/>
    <property type="match status" value="2"/>
</dbReference>
<accession>A0A9N9BNF8</accession>
<name>A0A9N9BNF8_9GLOM</name>
<dbReference type="PANTHER" id="PTHR45782">
    <property type="entry name" value="MITOCHONDRIAL RIBOSOME-ASSOCIATED GTPASE 1"/>
    <property type="match status" value="1"/>
</dbReference>
<evidence type="ECO:0000256" key="2">
    <source>
        <dbReference type="ARBA" id="ARBA00023134"/>
    </source>
</evidence>
<feature type="domain" description="G" evidence="5">
    <location>
        <begin position="121"/>
        <end position="182"/>
    </location>
</feature>
<dbReference type="GO" id="GO:0032543">
    <property type="term" value="P:mitochondrial translation"/>
    <property type="evidence" value="ECO:0007669"/>
    <property type="project" value="TreeGrafter"/>
</dbReference>
<dbReference type="CDD" id="cd01856">
    <property type="entry name" value="YlqF"/>
    <property type="match status" value="1"/>
</dbReference>
<dbReference type="PANTHER" id="PTHR45782:SF4">
    <property type="entry name" value="MITOCHONDRIAL RIBOSOME-ASSOCIATED GTPASE 1"/>
    <property type="match status" value="1"/>
</dbReference>
<dbReference type="AlphaFoldDB" id="A0A9N9BNF8"/>
<gene>
    <name evidence="6" type="ORF">POCULU_LOCUS5971</name>
</gene>
<feature type="binding site" evidence="4">
    <location>
        <begin position="128"/>
        <end position="133"/>
    </location>
    <ligand>
        <name>GTP</name>
        <dbReference type="ChEBI" id="CHEBI:37565"/>
    </ligand>
</feature>
<comment type="caution">
    <text evidence="6">The sequence shown here is derived from an EMBL/GenBank/DDBJ whole genome shotgun (WGS) entry which is preliminary data.</text>
</comment>
<dbReference type="Proteomes" id="UP000789572">
    <property type="component" value="Unassembled WGS sequence"/>
</dbReference>
<dbReference type="EMBL" id="CAJVPJ010001006">
    <property type="protein sequence ID" value="CAG8570512.1"/>
    <property type="molecule type" value="Genomic_DNA"/>
</dbReference>
<comment type="subcellular location">
    <subcellularLocation>
        <location evidence="3">Mitochondrion inner membrane</location>
        <topology evidence="3">Peripheral membrane protein</topology>
    </subcellularLocation>
</comment>
<evidence type="ECO:0000313" key="6">
    <source>
        <dbReference type="EMBL" id="CAG8570512.1"/>
    </source>
</evidence>
<feature type="binding site" evidence="4">
    <location>
        <position position="180"/>
    </location>
    <ligand>
        <name>GTP</name>
        <dbReference type="ChEBI" id="CHEBI:37565"/>
    </ligand>
</feature>
<proteinExistence type="inferred from homology"/>
<keyword evidence="1 3" id="KW-0547">Nucleotide-binding</keyword>
<reference evidence="6" key="1">
    <citation type="submission" date="2021-06" db="EMBL/GenBank/DDBJ databases">
        <authorList>
            <person name="Kallberg Y."/>
            <person name="Tangrot J."/>
            <person name="Rosling A."/>
        </authorList>
    </citation>
    <scope>NUCLEOTIDE SEQUENCE</scope>
    <source>
        <strain evidence="6">IA702</strain>
    </source>
</reference>
<dbReference type="Gene3D" id="3.40.50.300">
    <property type="entry name" value="P-loop containing nucleotide triphosphate hydrolases"/>
    <property type="match status" value="1"/>
</dbReference>
<keyword evidence="3" id="KW-0496">Mitochondrion</keyword>
<evidence type="ECO:0000313" key="7">
    <source>
        <dbReference type="Proteomes" id="UP000789572"/>
    </source>
</evidence>
<dbReference type="Pfam" id="PF01926">
    <property type="entry name" value="MMR_HSR1"/>
    <property type="match status" value="1"/>
</dbReference>
<dbReference type="PIRSF" id="PIRSF006230">
    <property type="entry name" value="MG442"/>
    <property type="match status" value="1"/>
</dbReference>
<comment type="function">
    <text evidence="3">Mitochondrial GTPase involved in assembly of the large ribosomal subunit. Plays a role in expression of the mitochondrial translational machinery.</text>
</comment>
<dbReference type="InterPro" id="IPR027417">
    <property type="entry name" value="P-loop_NTPase"/>
</dbReference>
<keyword evidence="7" id="KW-1185">Reference proteome</keyword>
<keyword evidence="2 3" id="KW-0342">GTP-binding</keyword>
<evidence type="ECO:0000256" key="1">
    <source>
        <dbReference type="ARBA" id="ARBA00022741"/>
    </source>
</evidence>
<dbReference type="InterPro" id="IPR006073">
    <property type="entry name" value="GTP-bd"/>
</dbReference>
<evidence type="ECO:0000259" key="5">
    <source>
        <dbReference type="Pfam" id="PF01926"/>
    </source>
</evidence>
<dbReference type="InterPro" id="IPR023179">
    <property type="entry name" value="GTP-bd_ortho_bundle_sf"/>
</dbReference>
<evidence type="ECO:0000256" key="4">
    <source>
        <dbReference type="PIRSR" id="PIRSR006230-1"/>
    </source>
</evidence>